<evidence type="ECO:0000313" key="1">
    <source>
        <dbReference type="EMBL" id="KAL2812241.1"/>
    </source>
</evidence>
<evidence type="ECO:0000313" key="2">
    <source>
        <dbReference type="Proteomes" id="UP001610335"/>
    </source>
</evidence>
<sequence>IVSHTLYQICHRYLLLSLPVVSKHLTLLTNSLPVHSLAYQFYPLSCVLVQIKERTMFYTIIQYILNRLAKFTGM</sequence>
<dbReference type="Proteomes" id="UP001610335">
    <property type="component" value="Unassembled WGS sequence"/>
</dbReference>
<protein>
    <submittedName>
        <fullName evidence="1">Uncharacterized protein</fullName>
    </submittedName>
</protein>
<keyword evidence="2" id="KW-1185">Reference proteome</keyword>
<organism evidence="1 2">
    <name type="scientific">Aspergillus cavernicola</name>
    <dbReference type="NCBI Taxonomy" id="176166"/>
    <lineage>
        <taxon>Eukaryota</taxon>
        <taxon>Fungi</taxon>
        <taxon>Dikarya</taxon>
        <taxon>Ascomycota</taxon>
        <taxon>Pezizomycotina</taxon>
        <taxon>Eurotiomycetes</taxon>
        <taxon>Eurotiomycetidae</taxon>
        <taxon>Eurotiales</taxon>
        <taxon>Aspergillaceae</taxon>
        <taxon>Aspergillus</taxon>
        <taxon>Aspergillus subgen. Nidulantes</taxon>
    </lineage>
</organism>
<reference evidence="1 2" key="1">
    <citation type="submission" date="2024-07" db="EMBL/GenBank/DDBJ databases">
        <title>Section-level genome sequencing and comparative genomics of Aspergillus sections Usti and Cavernicolus.</title>
        <authorList>
            <consortium name="Lawrence Berkeley National Laboratory"/>
            <person name="Nybo J.L."/>
            <person name="Vesth T.C."/>
            <person name="Theobald S."/>
            <person name="Frisvad J.C."/>
            <person name="Larsen T.O."/>
            <person name="Kjaerboelling I."/>
            <person name="Rothschild-Mancinelli K."/>
            <person name="Lyhne E.K."/>
            <person name="Kogle M.E."/>
            <person name="Barry K."/>
            <person name="Clum A."/>
            <person name="Na H."/>
            <person name="Ledsgaard L."/>
            <person name="Lin J."/>
            <person name="Lipzen A."/>
            <person name="Kuo A."/>
            <person name="Riley R."/>
            <person name="Mondo S."/>
            <person name="LaButti K."/>
            <person name="Haridas S."/>
            <person name="Pangalinan J."/>
            <person name="Salamov A.A."/>
            <person name="Simmons B.A."/>
            <person name="Magnuson J.K."/>
            <person name="Chen J."/>
            <person name="Drula E."/>
            <person name="Henrissat B."/>
            <person name="Wiebenga A."/>
            <person name="Lubbers R.J."/>
            <person name="Gomes A.C."/>
            <person name="Makela M.R."/>
            <person name="Stajich J."/>
            <person name="Grigoriev I.V."/>
            <person name="Mortensen U.H."/>
            <person name="De vries R.P."/>
            <person name="Baker S.E."/>
            <person name="Andersen M.R."/>
        </authorList>
    </citation>
    <scope>NUCLEOTIDE SEQUENCE [LARGE SCALE GENOMIC DNA]</scope>
    <source>
        <strain evidence="1 2">CBS 600.67</strain>
    </source>
</reference>
<accession>A0ABR4H9T9</accession>
<dbReference type="EMBL" id="JBFXLS010000189">
    <property type="protein sequence ID" value="KAL2812241.1"/>
    <property type="molecule type" value="Genomic_DNA"/>
</dbReference>
<gene>
    <name evidence="1" type="ORF">BDW59DRAFT_155319</name>
</gene>
<comment type="caution">
    <text evidence="1">The sequence shown here is derived from an EMBL/GenBank/DDBJ whole genome shotgun (WGS) entry which is preliminary data.</text>
</comment>
<feature type="non-terminal residue" evidence="1">
    <location>
        <position position="1"/>
    </location>
</feature>
<proteinExistence type="predicted"/>
<name>A0ABR4H9T9_9EURO</name>